<accession>A0A3E2H4W9</accession>
<dbReference type="OMA" id="GLMQDWP"/>
<feature type="domain" description="AMP-binding enzyme C-terminal" evidence="4">
    <location>
        <begin position="450"/>
        <end position="530"/>
    </location>
</feature>
<feature type="non-terminal residue" evidence="5">
    <location>
        <position position="552"/>
    </location>
</feature>
<dbReference type="PANTHER" id="PTHR24096">
    <property type="entry name" value="LONG-CHAIN-FATTY-ACID--COA LIGASE"/>
    <property type="match status" value="1"/>
</dbReference>
<dbReference type="STRING" id="5539.A0A3E2H4W9"/>
<keyword evidence="2" id="KW-0436">Ligase</keyword>
<dbReference type="SUPFAM" id="SSF56801">
    <property type="entry name" value="Acetyl-CoA synthetase-like"/>
    <property type="match status" value="1"/>
</dbReference>
<dbReference type="OrthoDB" id="6509636at2759"/>
<comment type="similarity">
    <text evidence="1">Belongs to the ATP-dependent AMP-binding enzyme family.</text>
</comment>
<feature type="non-terminal residue" evidence="5">
    <location>
        <position position="1"/>
    </location>
</feature>
<organism evidence="5 6">
    <name type="scientific">Scytalidium lignicola</name>
    <name type="common">Hyphomycete</name>
    <dbReference type="NCBI Taxonomy" id="5539"/>
    <lineage>
        <taxon>Eukaryota</taxon>
        <taxon>Fungi</taxon>
        <taxon>Dikarya</taxon>
        <taxon>Ascomycota</taxon>
        <taxon>Pezizomycotina</taxon>
        <taxon>Leotiomycetes</taxon>
        <taxon>Leotiomycetes incertae sedis</taxon>
        <taxon>Scytalidium</taxon>
    </lineage>
</organism>
<name>A0A3E2H4W9_SCYLI</name>
<evidence type="ECO:0000259" key="4">
    <source>
        <dbReference type="Pfam" id="PF13193"/>
    </source>
</evidence>
<dbReference type="Proteomes" id="UP000258309">
    <property type="component" value="Unassembled WGS sequence"/>
</dbReference>
<comment type="caution">
    <text evidence="5">The sequence shown here is derived from an EMBL/GenBank/DDBJ whole genome shotgun (WGS) entry which is preliminary data.</text>
</comment>
<sequence length="552" mass="60966">MPTVSTYPTINIPNVDIWDFLFSRTDREYPDDKVIYSDYDTGHSYTFRNVRDLSIKFGAGLRAKHQWKNGNVVALFSPNDVDYPVVMWGTHWAGGTVSLINPNYTVSELQFQLVDSGAKLLITHQALLPTVLKVAKKIGFPESKIFLLGDMESVRSLEFKHFKTVVSPVPLRKPVIDPKVDLSFLIYSSGTTGKPKGVMLTHSNIISNILMKALCHNGNLSWKGGPNDSGDSVIGFLPFFHSYGLTAIVHIAIYIGMEVFVMPRFDLEKFCAITEQRKVTFAAVVPPVVLQLGKSPIVDKYDLSSLRLVSSGAAPLTRELVDVVQKRLNVHIVQGYGLSETSPITHQQQWEDAGKVIGSIGRLLANQTSKFVSSSGQEVSDGEAGELWVKGPNIFKGYLNNVEGTKNALTQDGYFKTGDIGYQDKNGNVFITDRIKELIKYNGFQVAPAELEGILMSHPKVADVAVVGVNDEQLATEVPRAYIVTVAGVERDEITSEEITKWMADKVANHKLLRGGIKYIDAIPKTASGKIVRSLLRAKAKEEGIKRPQTKL</sequence>
<dbReference type="Pfam" id="PF13193">
    <property type="entry name" value="AMP-binding_C"/>
    <property type="match status" value="1"/>
</dbReference>
<gene>
    <name evidence="5" type="ORF">B7463_g7925</name>
</gene>
<dbReference type="GO" id="GO:0016405">
    <property type="term" value="F:CoA-ligase activity"/>
    <property type="evidence" value="ECO:0007669"/>
    <property type="project" value="TreeGrafter"/>
</dbReference>
<dbReference type="Pfam" id="PF00501">
    <property type="entry name" value="AMP-binding"/>
    <property type="match status" value="1"/>
</dbReference>
<proteinExistence type="inferred from homology"/>
<dbReference type="PROSITE" id="PS00455">
    <property type="entry name" value="AMP_BINDING"/>
    <property type="match status" value="1"/>
</dbReference>
<dbReference type="CDD" id="cd05911">
    <property type="entry name" value="Firefly_Luc_like"/>
    <property type="match status" value="1"/>
</dbReference>
<evidence type="ECO:0000259" key="3">
    <source>
        <dbReference type="Pfam" id="PF00501"/>
    </source>
</evidence>
<evidence type="ECO:0000256" key="1">
    <source>
        <dbReference type="ARBA" id="ARBA00006432"/>
    </source>
</evidence>
<dbReference type="InterPro" id="IPR025110">
    <property type="entry name" value="AMP-bd_C"/>
</dbReference>
<evidence type="ECO:0000256" key="2">
    <source>
        <dbReference type="ARBA" id="ARBA00022598"/>
    </source>
</evidence>
<dbReference type="InterPro" id="IPR045851">
    <property type="entry name" value="AMP-bd_C_sf"/>
</dbReference>
<evidence type="ECO:0000313" key="5">
    <source>
        <dbReference type="EMBL" id="RFU28436.1"/>
    </source>
</evidence>
<feature type="domain" description="AMP-dependent synthetase/ligase" evidence="3">
    <location>
        <begin position="23"/>
        <end position="399"/>
    </location>
</feature>
<evidence type="ECO:0008006" key="7">
    <source>
        <dbReference type="Google" id="ProtNLM"/>
    </source>
</evidence>
<dbReference type="EMBL" id="NCSJ02000164">
    <property type="protein sequence ID" value="RFU28436.1"/>
    <property type="molecule type" value="Genomic_DNA"/>
</dbReference>
<reference evidence="5 6" key="1">
    <citation type="submission" date="2018-05" db="EMBL/GenBank/DDBJ databases">
        <title>Draft genome sequence of Scytalidium lignicola DSM 105466, a ubiquitous saprotrophic fungus.</title>
        <authorList>
            <person name="Buettner E."/>
            <person name="Gebauer A.M."/>
            <person name="Hofrichter M."/>
            <person name="Liers C."/>
            <person name="Kellner H."/>
        </authorList>
    </citation>
    <scope>NUCLEOTIDE SEQUENCE [LARGE SCALE GENOMIC DNA]</scope>
    <source>
        <strain evidence="5 6">DSM 105466</strain>
    </source>
</reference>
<dbReference type="InterPro" id="IPR000873">
    <property type="entry name" value="AMP-dep_synth/lig_dom"/>
</dbReference>
<protein>
    <recommendedName>
        <fullName evidence="7">4-coumarate--CoA ligase</fullName>
    </recommendedName>
</protein>
<dbReference type="InterPro" id="IPR020845">
    <property type="entry name" value="AMP-binding_CS"/>
</dbReference>
<dbReference type="PANTHER" id="PTHR24096:SF149">
    <property type="entry name" value="AMP-BINDING DOMAIN-CONTAINING PROTEIN-RELATED"/>
    <property type="match status" value="1"/>
</dbReference>
<dbReference type="InterPro" id="IPR042099">
    <property type="entry name" value="ANL_N_sf"/>
</dbReference>
<evidence type="ECO:0000313" key="6">
    <source>
        <dbReference type="Proteomes" id="UP000258309"/>
    </source>
</evidence>
<dbReference type="AlphaFoldDB" id="A0A3E2H4W9"/>
<dbReference type="Gene3D" id="3.40.50.12780">
    <property type="entry name" value="N-terminal domain of ligase-like"/>
    <property type="match status" value="1"/>
</dbReference>
<keyword evidence="6" id="KW-1185">Reference proteome</keyword>
<dbReference type="Gene3D" id="3.30.300.30">
    <property type="match status" value="1"/>
</dbReference>